<name>A0ABX3GS40_PAEBO</name>
<evidence type="ECO:0000259" key="5">
    <source>
        <dbReference type="Pfam" id="PF02737"/>
    </source>
</evidence>
<dbReference type="Pfam" id="PF02737">
    <property type="entry name" value="3HCDH_N"/>
    <property type="match status" value="1"/>
</dbReference>
<sequence length="281" mass="31220">MKKVGVIGAGVMGVGVAQNLAQSGFNVRLVDVNEDILIHAKREIYNNARMHQFYTRGKESFDPDEVLSRIEGDLHMDVLSDCDFIIENVTEKWEVKKDIYPALDKICPESAVFAVNTSCISITKIGGLTRRPDRILGIHFMNPVPLKSTVEAIRGAYTSQETIDCAAGILAGMGKKYILVNDMPGFVSNRVLMLTINEAIWTVQDQVAPPEDVDRIFKECFGHTSGPLETGDLIGLDTILYSLEVLYESYQDPKFRACPLLRQMVSAGKCGRKSGQGFYQY</sequence>
<dbReference type="PIRSF" id="PIRSF000105">
    <property type="entry name" value="HCDH"/>
    <property type="match status" value="1"/>
</dbReference>
<dbReference type="InterPro" id="IPR006108">
    <property type="entry name" value="3HC_DH_C"/>
</dbReference>
<dbReference type="Proteomes" id="UP000187412">
    <property type="component" value="Unassembled WGS sequence"/>
</dbReference>
<evidence type="ECO:0000256" key="2">
    <source>
        <dbReference type="ARBA" id="ARBA00009463"/>
    </source>
</evidence>
<reference evidence="6 7" key="1">
    <citation type="submission" date="2016-10" db="EMBL/GenBank/DDBJ databases">
        <title>Paenibacillus species isolates.</title>
        <authorList>
            <person name="Beno S.M."/>
        </authorList>
    </citation>
    <scope>NUCLEOTIDE SEQUENCE [LARGE SCALE GENOMIC DNA]</scope>
    <source>
        <strain evidence="6 7">FSL H7-0744</strain>
    </source>
</reference>
<feature type="domain" description="3-hydroxyacyl-CoA dehydrogenase C-terminal" evidence="4">
    <location>
        <begin position="185"/>
        <end position="281"/>
    </location>
</feature>
<comment type="caution">
    <text evidence="6">The sequence shown here is derived from an EMBL/GenBank/DDBJ whole genome shotgun (WGS) entry which is preliminary data.</text>
</comment>
<comment type="pathway">
    <text evidence="1">Lipid metabolism; butanoate metabolism.</text>
</comment>
<comment type="similarity">
    <text evidence="2">Belongs to the 3-hydroxyacyl-CoA dehydrogenase family.</text>
</comment>
<evidence type="ECO:0000256" key="1">
    <source>
        <dbReference type="ARBA" id="ARBA00005086"/>
    </source>
</evidence>
<dbReference type="PANTHER" id="PTHR48075:SF5">
    <property type="entry name" value="3-HYDROXYBUTYRYL-COA DEHYDROGENASE"/>
    <property type="match status" value="1"/>
</dbReference>
<feature type="domain" description="3-hydroxyacyl-CoA dehydrogenase NAD binding" evidence="5">
    <location>
        <begin position="3"/>
        <end position="182"/>
    </location>
</feature>
<dbReference type="SUPFAM" id="SSF48179">
    <property type="entry name" value="6-phosphogluconate dehydrogenase C-terminal domain-like"/>
    <property type="match status" value="1"/>
</dbReference>
<accession>A0ABX3GS40</accession>
<organism evidence="6 7">
    <name type="scientific">Paenibacillus borealis</name>
    <dbReference type="NCBI Taxonomy" id="160799"/>
    <lineage>
        <taxon>Bacteria</taxon>
        <taxon>Bacillati</taxon>
        <taxon>Bacillota</taxon>
        <taxon>Bacilli</taxon>
        <taxon>Bacillales</taxon>
        <taxon>Paenibacillaceae</taxon>
        <taxon>Paenibacillus</taxon>
    </lineage>
</organism>
<gene>
    <name evidence="6" type="ORF">BSK56_32575</name>
</gene>
<dbReference type="Gene3D" id="3.40.50.720">
    <property type="entry name" value="NAD(P)-binding Rossmann-like Domain"/>
    <property type="match status" value="1"/>
</dbReference>
<keyword evidence="3" id="KW-0560">Oxidoreductase</keyword>
<dbReference type="Gene3D" id="1.10.1040.10">
    <property type="entry name" value="N-(1-d-carboxylethyl)-l-norvaline Dehydrogenase, domain 2"/>
    <property type="match status" value="1"/>
</dbReference>
<dbReference type="InterPro" id="IPR008927">
    <property type="entry name" value="6-PGluconate_DH-like_C_sf"/>
</dbReference>
<protein>
    <submittedName>
        <fullName evidence="6">3-hydroxybutyryl-CoA dehydrogenase</fullName>
    </submittedName>
</protein>
<dbReference type="InterPro" id="IPR022694">
    <property type="entry name" value="3-OHacyl-CoA_DH"/>
</dbReference>
<dbReference type="InterPro" id="IPR036291">
    <property type="entry name" value="NAD(P)-bd_dom_sf"/>
</dbReference>
<evidence type="ECO:0000259" key="4">
    <source>
        <dbReference type="Pfam" id="PF00725"/>
    </source>
</evidence>
<dbReference type="PANTHER" id="PTHR48075">
    <property type="entry name" value="3-HYDROXYACYL-COA DEHYDROGENASE FAMILY PROTEIN"/>
    <property type="match status" value="1"/>
</dbReference>
<evidence type="ECO:0000313" key="7">
    <source>
        <dbReference type="Proteomes" id="UP000187412"/>
    </source>
</evidence>
<dbReference type="EMBL" id="MPTB01000086">
    <property type="protein sequence ID" value="OMD35878.1"/>
    <property type="molecule type" value="Genomic_DNA"/>
</dbReference>
<dbReference type="InterPro" id="IPR013328">
    <property type="entry name" value="6PGD_dom2"/>
</dbReference>
<keyword evidence="7" id="KW-1185">Reference proteome</keyword>
<dbReference type="InterPro" id="IPR006176">
    <property type="entry name" value="3-OHacyl-CoA_DH_NAD-bd"/>
</dbReference>
<proteinExistence type="inferred from homology"/>
<evidence type="ECO:0000256" key="3">
    <source>
        <dbReference type="ARBA" id="ARBA00023002"/>
    </source>
</evidence>
<dbReference type="Pfam" id="PF00725">
    <property type="entry name" value="3HCDH"/>
    <property type="match status" value="1"/>
</dbReference>
<dbReference type="SUPFAM" id="SSF51735">
    <property type="entry name" value="NAD(P)-binding Rossmann-fold domains"/>
    <property type="match status" value="1"/>
</dbReference>
<evidence type="ECO:0000313" key="6">
    <source>
        <dbReference type="EMBL" id="OMD35878.1"/>
    </source>
</evidence>
<dbReference type="RefSeq" id="WP_076114510.1">
    <property type="nucleotide sequence ID" value="NZ_MPTB01000086.1"/>
</dbReference>